<name>A0A345UG74_9BACT</name>
<evidence type="ECO:0000256" key="2">
    <source>
        <dbReference type="ARBA" id="ARBA00023163"/>
    </source>
</evidence>
<keyword evidence="5" id="KW-1185">Reference proteome</keyword>
<keyword evidence="1" id="KW-0805">Transcription regulation</keyword>
<organism evidence="4 5">
    <name type="scientific">Cyclonatronum proteinivorum</name>
    <dbReference type="NCBI Taxonomy" id="1457365"/>
    <lineage>
        <taxon>Bacteria</taxon>
        <taxon>Pseudomonadati</taxon>
        <taxon>Balneolota</taxon>
        <taxon>Balneolia</taxon>
        <taxon>Balneolales</taxon>
        <taxon>Cyclonatronaceae</taxon>
        <taxon>Cyclonatronum</taxon>
    </lineage>
</organism>
<reference evidence="4 5" key="1">
    <citation type="submission" date="2018-03" db="EMBL/GenBank/DDBJ databases">
        <title>Phenotypic and genomic properties of Cyclonatronum proteinivorum gen. nov., sp. nov., a haloalkaliphilic bacteroidete from soda lakes possessing Na+-translocating rhodopsin.</title>
        <authorList>
            <person name="Toshchakov S.V."/>
            <person name="Korzhenkov A."/>
            <person name="Samarov N.I."/>
            <person name="Kublanov I.V."/>
            <person name="Muntyan M.S."/>
            <person name="Sorokin D.Y."/>
        </authorList>
    </citation>
    <scope>NUCLEOTIDE SEQUENCE [LARGE SCALE GENOMIC DNA]</scope>
    <source>
        <strain evidence="4 5">Omega</strain>
    </source>
</reference>
<evidence type="ECO:0000313" key="5">
    <source>
        <dbReference type="Proteomes" id="UP000254808"/>
    </source>
</evidence>
<protein>
    <submittedName>
        <fullName evidence="4">Putative DNA-binding transcriptional regulator YafY</fullName>
    </submittedName>
</protein>
<dbReference type="GO" id="GO:0003677">
    <property type="term" value="F:DNA binding"/>
    <property type="evidence" value="ECO:0007669"/>
    <property type="project" value="UniProtKB-KW"/>
</dbReference>
<dbReference type="InterPro" id="IPR051534">
    <property type="entry name" value="CBASS_pafABC_assoc_protein"/>
</dbReference>
<gene>
    <name evidence="4" type="ORF">CYPRO_0188</name>
</gene>
<dbReference type="PANTHER" id="PTHR34580">
    <property type="match status" value="1"/>
</dbReference>
<dbReference type="KEGG" id="cprv:CYPRO_0188"/>
<accession>A0A345UG74</accession>
<dbReference type="Pfam" id="PF25583">
    <property type="entry name" value="WCX"/>
    <property type="match status" value="1"/>
</dbReference>
<dbReference type="InterPro" id="IPR057727">
    <property type="entry name" value="WCX_dom"/>
</dbReference>
<proteinExistence type="predicted"/>
<dbReference type="Gene3D" id="1.10.10.10">
    <property type="entry name" value="Winged helix-like DNA-binding domain superfamily/Winged helix DNA-binding domain"/>
    <property type="match status" value="1"/>
</dbReference>
<dbReference type="InterPro" id="IPR036390">
    <property type="entry name" value="WH_DNA-bd_sf"/>
</dbReference>
<dbReference type="GO" id="GO:0003700">
    <property type="term" value="F:DNA-binding transcription factor activity"/>
    <property type="evidence" value="ECO:0007669"/>
    <property type="project" value="InterPro"/>
</dbReference>
<dbReference type="EMBL" id="CP027806">
    <property type="protein sequence ID" value="AXI99475.1"/>
    <property type="molecule type" value="Genomic_DNA"/>
</dbReference>
<feature type="domain" description="HTH deoR-type" evidence="3">
    <location>
        <begin position="3"/>
        <end position="60"/>
    </location>
</feature>
<dbReference type="Pfam" id="PF08279">
    <property type="entry name" value="HTH_11"/>
    <property type="match status" value="1"/>
</dbReference>
<dbReference type="Proteomes" id="UP000254808">
    <property type="component" value="Chromosome"/>
</dbReference>
<dbReference type="RefSeq" id="WP_114982717.1">
    <property type="nucleotide sequence ID" value="NZ_CP027806.1"/>
</dbReference>
<dbReference type="AlphaFoldDB" id="A0A345UG74"/>
<dbReference type="PANTHER" id="PTHR34580:SF3">
    <property type="entry name" value="PROTEIN PAFB"/>
    <property type="match status" value="1"/>
</dbReference>
<keyword evidence="4" id="KW-0238">DNA-binding</keyword>
<evidence type="ECO:0000256" key="1">
    <source>
        <dbReference type="ARBA" id="ARBA00023015"/>
    </source>
</evidence>
<evidence type="ECO:0000313" key="4">
    <source>
        <dbReference type="EMBL" id="AXI99475.1"/>
    </source>
</evidence>
<sequence>MNSTERRLNLLLLLQSNRKWTVDDMAEHFGVSRRTIFRDLASFSEINLPVTYEKDAGYNMMKGYSIPPIMFSPKELAIIQIGLSFVDSQVDETLVKDSRAVQTKIDSVLPTEELKNLMADLGRKTIVDPYKMYAAEKRKGGDWFTLANSISQYFEVSFTYASLKDGAAEKRSVRPYLLVYYTDHWTLIGYDVNRKDIRSFRLDRMKKVEMTATKFSGNNIPGVKSLLFRVKEEAATEVVIRVSAEEAGRFRGSVPAQIESEEETAEGLVFRFRFDNLDYINKWLFTFHNEVKVIKPKTLIEKRILLIQEMLRGI</sequence>
<dbReference type="InterPro" id="IPR036388">
    <property type="entry name" value="WH-like_DNA-bd_sf"/>
</dbReference>
<dbReference type="Pfam" id="PF13280">
    <property type="entry name" value="WYL"/>
    <property type="match status" value="1"/>
</dbReference>
<dbReference type="InterPro" id="IPR013196">
    <property type="entry name" value="HTH_11"/>
</dbReference>
<keyword evidence="2" id="KW-0804">Transcription</keyword>
<dbReference type="InterPro" id="IPR001034">
    <property type="entry name" value="DeoR_HTH"/>
</dbReference>
<dbReference type="SUPFAM" id="SSF46785">
    <property type="entry name" value="Winged helix' DNA-binding domain"/>
    <property type="match status" value="1"/>
</dbReference>
<dbReference type="PROSITE" id="PS51000">
    <property type="entry name" value="HTH_DEOR_2"/>
    <property type="match status" value="1"/>
</dbReference>
<dbReference type="PROSITE" id="PS52050">
    <property type="entry name" value="WYL"/>
    <property type="match status" value="1"/>
</dbReference>
<evidence type="ECO:0000259" key="3">
    <source>
        <dbReference type="PROSITE" id="PS51000"/>
    </source>
</evidence>
<dbReference type="InterPro" id="IPR026881">
    <property type="entry name" value="WYL_dom"/>
</dbReference>
<dbReference type="OrthoDB" id="9815009at2"/>